<gene>
    <name evidence="1" type="ORF">DFR52_104573</name>
</gene>
<accession>A0A317PKY9</accession>
<proteinExistence type="predicted"/>
<sequence>MSASEKLSNSLSGNIVFLAANQPDGFP</sequence>
<dbReference type="Proteomes" id="UP000246352">
    <property type="component" value="Unassembled WGS sequence"/>
</dbReference>
<protein>
    <submittedName>
        <fullName evidence="1">Uncharacterized protein</fullName>
    </submittedName>
</protein>
<reference evidence="1 2" key="1">
    <citation type="submission" date="2018-05" db="EMBL/GenBank/DDBJ databases">
        <title>Genomic Encyclopedia of Type Strains, Phase IV (KMG-IV): sequencing the most valuable type-strain genomes for metagenomic binning, comparative biology and taxonomic classification.</title>
        <authorList>
            <person name="Goeker M."/>
        </authorList>
    </citation>
    <scope>NUCLEOTIDE SEQUENCE [LARGE SCALE GENOMIC DNA]</scope>
    <source>
        <strain evidence="1 2">DSM 16791</strain>
    </source>
</reference>
<dbReference type="EMBL" id="QGTR01000004">
    <property type="protein sequence ID" value="PWV99279.1"/>
    <property type="molecule type" value="Genomic_DNA"/>
</dbReference>
<keyword evidence="2" id="KW-1185">Reference proteome</keyword>
<comment type="caution">
    <text evidence="1">The sequence shown here is derived from an EMBL/GenBank/DDBJ whole genome shotgun (WGS) entry which is preliminary data.</text>
</comment>
<evidence type="ECO:0000313" key="1">
    <source>
        <dbReference type="EMBL" id="PWV99279.1"/>
    </source>
</evidence>
<evidence type="ECO:0000313" key="2">
    <source>
        <dbReference type="Proteomes" id="UP000246352"/>
    </source>
</evidence>
<name>A0A317PKY9_9HYPH</name>
<feature type="non-terminal residue" evidence="1">
    <location>
        <position position="27"/>
    </location>
</feature>
<organism evidence="1 2">
    <name type="scientific">Hoeflea marina</name>
    <dbReference type="NCBI Taxonomy" id="274592"/>
    <lineage>
        <taxon>Bacteria</taxon>
        <taxon>Pseudomonadati</taxon>
        <taxon>Pseudomonadota</taxon>
        <taxon>Alphaproteobacteria</taxon>
        <taxon>Hyphomicrobiales</taxon>
        <taxon>Rhizobiaceae</taxon>
        <taxon>Hoeflea</taxon>
    </lineage>
</organism>
<dbReference type="AlphaFoldDB" id="A0A317PKY9"/>